<dbReference type="GO" id="GO:0003723">
    <property type="term" value="F:RNA binding"/>
    <property type="evidence" value="ECO:0007669"/>
    <property type="project" value="UniProtKB-UniRule"/>
</dbReference>
<gene>
    <name evidence="14" type="primary">rnhB</name>
    <name evidence="18" type="ORF">H8707_11310</name>
</gene>
<evidence type="ECO:0000256" key="4">
    <source>
        <dbReference type="ARBA" id="ARBA00004496"/>
    </source>
</evidence>
<evidence type="ECO:0000259" key="17">
    <source>
        <dbReference type="PROSITE" id="PS51975"/>
    </source>
</evidence>
<evidence type="ECO:0000256" key="12">
    <source>
        <dbReference type="ARBA" id="ARBA00022801"/>
    </source>
</evidence>
<dbReference type="GO" id="GO:0006298">
    <property type="term" value="P:mismatch repair"/>
    <property type="evidence" value="ECO:0007669"/>
    <property type="project" value="TreeGrafter"/>
</dbReference>
<dbReference type="InterPro" id="IPR022898">
    <property type="entry name" value="RNase_HII"/>
</dbReference>
<comment type="cofactor">
    <cofactor evidence="14 15">
        <name>Mn(2+)</name>
        <dbReference type="ChEBI" id="CHEBI:29035"/>
    </cofactor>
    <cofactor evidence="14 15">
        <name>Mg(2+)</name>
        <dbReference type="ChEBI" id="CHEBI:18420"/>
    </cofactor>
    <text evidence="14 15">Manganese or magnesium. Binds 1 divalent metal ion per monomer in the absence of substrate. May bind a second metal ion after substrate binding.</text>
</comment>
<dbReference type="EC" id="3.1.26.4" evidence="6 14"/>
<dbReference type="GO" id="GO:0005737">
    <property type="term" value="C:cytoplasm"/>
    <property type="evidence" value="ECO:0007669"/>
    <property type="project" value="UniProtKB-SubCell"/>
</dbReference>
<protein>
    <recommendedName>
        <fullName evidence="7 14">Ribonuclease HII</fullName>
        <shortName evidence="14">RNase HII</shortName>
        <ecNumber evidence="6 14">3.1.26.4</ecNumber>
    </recommendedName>
</protein>
<comment type="function">
    <text evidence="3 14 16">Endonuclease that specifically degrades the RNA of RNA-DNA hybrids.</text>
</comment>
<feature type="binding site" evidence="14 15">
    <location>
        <position position="20"/>
    </location>
    <ligand>
        <name>a divalent metal cation</name>
        <dbReference type="ChEBI" id="CHEBI:60240"/>
    </ligand>
</feature>
<evidence type="ECO:0000256" key="8">
    <source>
        <dbReference type="ARBA" id="ARBA00022490"/>
    </source>
</evidence>
<sequence>MLEIENGIYDKGFSTIACIDEVGRGCLFGDVVSCAIIMPKGLIIDGVKDSKKLTSKKREFLYDIILERCVAYGIGRVNSMEVDRINIKEATRLSMKLAVENLKDKNNNRIIPDHLLIDAEKVYIDNISQTSIIKGDEISHGIACASIIAKVYRDNLCLEWDKQYPNYSLKKNKGYGTKAHIQALKTLGKTPLHRNTFLKKILEG</sequence>
<evidence type="ECO:0000256" key="15">
    <source>
        <dbReference type="PROSITE-ProRule" id="PRU01319"/>
    </source>
</evidence>
<evidence type="ECO:0000256" key="7">
    <source>
        <dbReference type="ARBA" id="ARBA00019179"/>
    </source>
</evidence>
<organism evidence="18 19">
    <name type="scientific">Paratissierella segnis</name>
    <dbReference type="NCBI Taxonomy" id="2763679"/>
    <lineage>
        <taxon>Bacteria</taxon>
        <taxon>Bacillati</taxon>
        <taxon>Bacillota</taxon>
        <taxon>Tissierellia</taxon>
        <taxon>Tissierellales</taxon>
        <taxon>Tissierellaceae</taxon>
        <taxon>Paratissierella</taxon>
    </lineage>
</organism>
<name>A0A926EYX5_9FIRM</name>
<dbReference type="AlphaFoldDB" id="A0A926EYX5"/>
<keyword evidence="10 14" id="KW-0479">Metal-binding</keyword>
<dbReference type="EMBL" id="JACRTG010000027">
    <property type="protein sequence ID" value="MBC8588805.1"/>
    <property type="molecule type" value="Genomic_DNA"/>
</dbReference>
<dbReference type="PANTHER" id="PTHR10954:SF18">
    <property type="entry name" value="RIBONUCLEASE HII"/>
    <property type="match status" value="1"/>
</dbReference>
<dbReference type="GO" id="GO:0030145">
    <property type="term" value="F:manganese ion binding"/>
    <property type="evidence" value="ECO:0007669"/>
    <property type="project" value="UniProtKB-UniRule"/>
</dbReference>
<evidence type="ECO:0000256" key="11">
    <source>
        <dbReference type="ARBA" id="ARBA00022759"/>
    </source>
</evidence>
<keyword evidence="12 14" id="KW-0378">Hydrolase</keyword>
<dbReference type="GO" id="GO:0004523">
    <property type="term" value="F:RNA-DNA hybrid ribonuclease activity"/>
    <property type="evidence" value="ECO:0007669"/>
    <property type="project" value="UniProtKB-UniRule"/>
</dbReference>
<dbReference type="InterPro" id="IPR024567">
    <property type="entry name" value="RNase_HII/HIII_dom"/>
</dbReference>
<dbReference type="Gene3D" id="3.30.420.10">
    <property type="entry name" value="Ribonuclease H-like superfamily/Ribonuclease H"/>
    <property type="match status" value="1"/>
</dbReference>
<feature type="domain" description="RNase H type-2" evidence="17">
    <location>
        <begin position="14"/>
        <end position="204"/>
    </location>
</feature>
<comment type="subcellular location">
    <subcellularLocation>
        <location evidence="4 14">Cytoplasm</location>
    </subcellularLocation>
</comment>
<evidence type="ECO:0000313" key="18">
    <source>
        <dbReference type="EMBL" id="MBC8588805.1"/>
    </source>
</evidence>
<dbReference type="PROSITE" id="PS51975">
    <property type="entry name" value="RNASE_H_2"/>
    <property type="match status" value="1"/>
</dbReference>
<evidence type="ECO:0000256" key="9">
    <source>
        <dbReference type="ARBA" id="ARBA00022722"/>
    </source>
</evidence>
<comment type="caution">
    <text evidence="18">The sequence shown here is derived from an EMBL/GenBank/DDBJ whole genome shotgun (WGS) entry which is preliminary data.</text>
</comment>
<keyword evidence="11 14" id="KW-0255">Endonuclease</keyword>
<evidence type="ECO:0000256" key="13">
    <source>
        <dbReference type="ARBA" id="ARBA00023211"/>
    </source>
</evidence>
<dbReference type="RefSeq" id="WP_262430261.1">
    <property type="nucleotide sequence ID" value="NZ_JACRTG010000027.1"/>
</dbReference>
<feature type="binding site" evidence="14 15">
    <location>
        <position position="21"/>
    </location>
    <ligand>
        <name>a divalent metal cation</name>
        <dbReference type="ChEBI" id="CHEBI:60240"/>
    </ligand>
</feature>
<evidence type="ECO:0000256" key="14">
    <source>
        <dbReference type="HAMAP-Rule" id="MF_00052"/>
    </source>
</evidence>
<evidence type="ECO:0000256" key="6">
    <source>
        <dbReference type="ARBA" id="ARBA00012180"/>
    </source>
</evidence>
<comment type="catalytic activity">
    <reaction evidence="1 14 15 16">
        <text>Endonucleolytic cleavage to 5'-phosphomonoester.</text>
        <dbReference type="EC" id="3.1.26.4"/>
    </reaction>
</comment>
<dbReference type="Pfam" id="PF01351">
    <property type="entry name" value="RNase_HII"/>
    <property type="match status" value="1"/>
</dbReference>
<dbReference type="Proteomes" id="UP000601171">
    <property type="component" value="Unassembled WGS sequence"/>
</dbReference>
<comment type="similarity">
    <text evidence="5 14 16">Belongs to the RNase HII family.</text>
</comment>
<dbReference type="NCBIfam" id="NF000595">
    <property type="entry name" value="PRK00015.1-3"/>
    <property type="match status" value="1"/>
</dbReference>
<dbReference type="InterPro" id="IPR001352">
    <property type="entry name" value="RNase_HII/HIII"/>
</dbReference>
<dbReference type="InterPro" id="IPR036397">
    <property type="entry name" value="RNaseH_sf"/>
</dbReference>
<evidence type="ECO:0000256" key="5">
    <source>
        <dbReference type="ARBA" id="ARBA00007383"/>
    </source>
</evidence>
<evidence type="ECO:0000256" key="3">
    <source>
        <dbReference type="ARBA" id="ARBA00004065"/>
    </source>
</evidence>
<evidence type="ECO:0000313" key="19">
    <source>
        <dbReference type="Proteomes" id="UP000601171"/>
    </source>
</evidence>
<evidence type="ECO:0000256" key="10">
    <source>
        <dbReference type="ARBA" id="ARBA00022723"/>
    </source>
</evidence>
<evidence type="ECO:0000256" key="2">
    <source>
        <dbReference type="ARBA" id="ARBA00001946"/>
    </source>
</evidence>
<dbReference type="GO" id="GO:0032299">
    <property type="term" value="C:ribonuclease H2 complex"/>
    <property type="evidence" value="ECO:0007669"/>
    <property type="project" value="TreeGrafter"/>
</dbReference>
<evidence type="ECO:0000256" key="16">
    <source>
        <dbReference type="RuleBase" id="RU003515"/>
    </source>
</evidence>
<dbReference type="GO" id="GO:0043137">
    <property type="term" value="P:DNA replication, removal of RNA primer"/>
    <property type="evidence" value="ECO:0007669"/>
    <property type="project" value="TreeGrafter"/>
</dbReference>
<keyword evidence="9 14" id="KW-0540">Nuclease</keyword>
<dbReference type="HAMAP" id="MF_00052_B">
    <property type="entry name" value="RNase_HII_B"/>
    <property type="match status" value="1"/>
</dbReference>
<reference evidence="18" key="1">
    <citation type="submission" date="2020-08" db="EMBL/GenBank/DDBJ databases">
        <title>Genome public.</title>
        <authorList>
            <person name="Liu C."/>
            <person name="Sun Q."/>
        </authorList>
    </citation>
    <scope>NUCLEOTIDE SEQUENCE</scope>
    <source>
        <strain evidence="18">BX21</strain>
    </source>
</reference>
<dbReference type="CDD" id="cd07182">
    <property type="entry name" value="RNase_HII_bacteria_HII_like"/>
    <property type="match status" value="1"/>
</dbReference>
<keyword evidence="13 14" id="KW-0464">Manganese</keyword>
<accession>A0A926EYX5</accession>
<dbReference type="SUPFAM" id="SSF53098">
    <property type="entry name" value="Ribonuclease H-like"/>
    <property type="match status" value="1"/>
</dbReference>
<feature type="binding site" evidence="14 15">
    <location>
        <position position="118"/>
    </location>
    <ligand>
        <name>a divalent metal cation</name>
        <dbReference type="ChEBI" id="CHEBI:60240"/>
    </ligand>
</feature>
<dbReference type="PANTHER" id="PTHR10954">
    <property type="entry name" value="RIBONUCLEASE H2 SUBUNIT A"/>
    <property type="match status" value="1"/>
</dbReference>
<evidence type="ECO:0000256" key="1">
    <source>
        <dbReference type="ARBA" id="ARBA00000077"/>
    </source>
</evidence>
<keyword evidence="8 14" id="KW-0963">Cytoplasm</keyword>
<keyword evidence="19" id="KW-1185">Reference proteome</keyword>
<dbReference type="InterPro" id="IPR012337">
    <property type="entry name" value="RNaseH-like_sf"/>
</dbReference>
<comment type="cofactor">
    <cofactor evidence="2">
        <name>Mg(2+)</name>
        <dbReference type="ChEBI" id="CHEBI:18420"/>
    </cofactor>
</comment>
<proteinExistence type="inferred from homology"/>